<dbReference type="HOGENOM" id="CLU_1792092_0_0_2"/>
<feature type="transmembrane region" description="Helical" evidence="1">
    <location>
        <begin position="78"/>
        <end position="99"/>
    </location>
</feature>
<dbReference type="AlphaFoldDB" id="L0IBZ3"/>
<keyword evidence="1" id="KW-0812">Transmembrane</keyword>
<dbReference type="RefSeq" id="WP_015300145.1">
    <property type="nucleotide sequence ID" value="NC_019964.1"/>
</dbReference>
<reference evidence="2" key="1">
    <citation type="submission" date="2011-09" db="EMBL/GenBank/DDBJ databases">
        <title>Complete sequence of Halovivax ruber XH-70.</title>
        <authorList>
            <consortium name="US DOE Joint Genome Institute"/>
            <person name="Lucas S."/>
            <person name="Han J."/>
            <person name="Lapidus A."/>
            <person name="Cheng J.-F."/>
            <person name="Goodwin L."/>
            <person name="Pitluck S."/>
            <person name="Peters L."/>
            <person name="Mikhailova N."/>
            <person name="Davenport K."/>
            <person name="Detter J.C."/>
            <person name="Han C."/>
            <person name="Tapia R."/>
            <person name="Land M."/>
            <person name="Hauser L."/>
            <person name="Kyrpides N."/>
            <person name="Ivanova N."/>
            <person name="Pagani I."/>
            <person name="Sproer C."/>
            <person name="Anderson I."/>
            <person name="Woyke T."/>
        </authorList>
    </citation>
    <scope>NUCLEOTIDE SEQUENCE</scope>
    <source>
        <strain evidence="2">XH-70</strain>
    </source>
</reference>
<dbReference type="EMBL" id="CP003050">
    <property type="protein sequence ID" value="AGB15477.1"/>
    <property type="molecule type" value="Genomic_DNA"/>
</dbReference>
<proteinExistence type="predicted"/>
<dbReference type="STRING" id="797302.Halru_0853"/>
<sequence length="142" mass="14899">MRDRIGPALWFPERPPKRSESLSAGSGVALVLLIGSMLASPWWPGIGAGFVTAVLALGPVANTALGDTIGHWFRAIGLGGRLTVTALYCCVMVLIVVFVPVPFAAVANVLLGGLLGVTVYVASFLLWARSGPDRQGLREGTR</sequence>
<name>L0IBZ3_HALRX</name>
<feature type="transmembrane region" description="Helical" evidence="1">
    <location>
        <begin position="21"/>
        <end position="39"/>
    </location>
</feature>
<accession>L0IBZ3</accession>
<keyword evidence="3" id="KW-1185">Reference proteome</keyword>
<dbReference type="GeneID" id="14375107"/>
<feature type="transmembrane region" description="Helical" evidence="1">
    <location>
        <begin position="105"/>
        <end position="128"/>
    </location>
</feature>
<dbReference type="KEGG" id="hru:Halru_0853"/>
<dbReference type="eggNOG" id="arCOG13460">
    <property type="taxonomic scope" value="Archaea"/>
</dbReference>
<gene>
    <name evidence="2" type="ordered locus">Halru_0853</name>
</gene>
<protein>
    <submittedName>
        <fullName evidence="2">Uncharacterized protein</fullName>
    </submittedName>
</protein>
<dbReference type="OrthoDB" id="163895at2157"/>
<evidence type="ECO:0000256" key="1">
    <source>
        <dbReference type="SAM" id="Phobius"/>
    </source>
</evidence>
<evidence type="ECO:0000313" key="2">
    <source>
        <dbReference type="EMBL" id="AGB15477.1"/>
    </source>
</evidence>
<organism evidence="2 3">
    <name type="scientific">Halovivax ruber (strain DSM 18193 / JCM 13892 / XH-70)</name>
    <dbReference type="NCBI Taxonomy" id="797302"/>
    <lineage>
        <taxon>Archaea</taxon>
        <taxon>Methanobacteriati</taxon>
        <taxon>Methanobacteriota</taxon>
        <taxon>Stenosarchaea group</taxon>
        <taxon>Halobacteria</taxon>
        <taxon>Halobacteriales</taxon>
        <taxon>Natrialbaceae</taxon>
        <taxon>Halovivax</taxon>
    </lineage>
</organism>
<feature type="transmembrane region" description="Helical" evidence="1">
    <location>
        <begin position="45"/>
        <end position="66"/>
    </location>
</feature>
<evidence type="ECO:0000313" key="3">
    <source>
        <dbReference type="Proteomes" id="UP000010846"/>
    </source>
</evidence>
<dbReference type="Proteomes" id="UP000010846">
    <property type="component" value="Chromosome"/>
</dbReference>
<keyword evidence="1" id="KW-1133">Transmembrane helix</keyword>
<keyword evidence="1" id="KW-0472">Membrane</keyword>